<comment type="caution">
    <text evidence="1">The sequence shown here is derived from an EMBL/GenBank/DDBJ whole genome shotgun (WGS) entry which is preliminary data.</text>
</comment>
<evidence type="ECO:0000313" key="1">
    <source>
        <dbReference type="EMBL" id="GEO43239.1"/>
    </source>
</evidence>
<proteinExistence type="predicted"/>
<sequence>MDTTRTKIPPARGRGGELTPARLQLFLTGDAGGIDLSHGLHQKAQADAFNKAVRSPGSGCRADVDRQWVSFPQPRDDLMRRRMDPERAMLLAVPCGRTTTGMPRPGIWVRADVRVPSPPTATINIGRFPKRICKAFFRDHAAGWIDTFPAEYRQQLILRWSIIAGGGAAD</sequence>
<dbReference type="AlphaFoldDB" id="A0A512E3F2"/>
<evidence type="ECO:0000313" key="2">
    <source>
        <dbReference type="Proteomes" id="UP000321523"/>
    </source>
</evidence>
<gene>
    <name evidence="1" type="ORF">SAE02_73870</name>
</gene>
<dbReference type="EMBL" id="BJYZ01000068">
    <property type="protein sequence ID" value="GEO43239.1"/>
    <property type="molecule type" value="Genomic_DNA"/>
</dbReference>
<reference evidence="1 2" key="1">
    <citation type="submission" date="2019-07" db="EMBL/GenBank/DDBJ databases">
        <title>Whole genome shotgun sequence of Skermanella aerolata NBRC 106429.</title>
        <authorList>
            <person name="Hosoyama A."/>
            <person name="Uohara A."/>
            <person name="Ohji S."/>
            <person name="Ichikawa N."/>
        </authorList>
    </citation>
    <scope>NUCLEOTIDE SEQUENCE [LARGE SCALE GENOMIC DNA]</scope>
    <source>
        <strain evidence="1 2">NBRC 106429</strain>
    </source>
</reference>
<keyword evidence="2" id="KW-1185">Reference proteome</keyword>
<dbReference type="Proteomes" id="UP000321523">
    <property type="component" value="Unassembled WGS sequence"/>
</dbReference>
<protein>
    <submittedName>
        <fullName evidence="1">Uncharacterized protein</fullName>
    </submittedName>
</protein>
<organism evidence="1 2">
    <name type="scientific">Skermanella aerolata</name>
    <dbReference type="NCBI Taxonomy" id="393310"/>
    <lineage>
        <taxon>Bacteria</taxon>
        <taxon>Pseudomonadati</taxon>
        <taxon>Pseudomonadota</taxon>
        <taxon>Alphaproteobacteria</taxon>
        <taxon>Rhodospirillales</taxon>
        <taxon>Azospirillaceae</taxon>
        <taxon>Skermanella</taxon>
    </lineage>
</organism>
<accession>A0A512E3F2</accession>
<name>A0A512E3F2_9PROT</name>